<keyword evidence="6" id="KW-0489">Methyltransferase</keyword>
<dbReference type="AlphaFoldDB" id="A0A9D4R840"/>
<keyword evidence="8" id="KW-0539">Nucleus</keyword>
<dbReference type="OrthoDB" id="413520at2759"/>
<accession>A0A9D4R840</accession>
<sequence>MNGPTDSSGSGGSLQSRRIALKRWNILREVLLNGKFNHISNDTVSVRRFKSFGLLLTEKLPNKGEIISEGQWFIYRSDKWPEFYMHIRHLSDHVSPASLCGFNNTGNVCVWPSEEVLTYYCLQHLDMFKEASVIELGGGMTCLAGVALGIQSNAVHVELTDGNEASVANLEMIIKRNSPRCKASLTTRVLRWGSEPLDPSLVGKFDIVLCADCLFFGEGRSDLVKTIDELLKPEGRAILLAPKRGNSFDQFAHLAQSMFQVDIEQQYDDAVWGMHLKMTEKGIEHYDADIHYPWLMKLIKLPGTRESSSER</sequence>
<keyword evidence="5" id="KW-0963">Cytoplasm</keyword>
<dbReference type="GO" id="GO:0032259">
    <property type="term" value="P:methylation"/>
    <property type="evidence" value="ECO:0007669"/>
    <property type="project" value="UniProtKB-KW"/>
</dbReference>
<organism evidence="9 10">
    <name type="scientific">Dreissena polymorpha</name>
    <name type="common">Zebra mussel</name>
    <name type="synonym">Mytilus polymorpha</name>
    <dbReference type="NCBI Taxonomy" id="45954"/>
    <lineage>
        <taxon>Eukaryota</taxon>
        <taxon>Metazoa</taxon>
        <taxon>Spiralia</taxon>
        <taxon>Lophotrochozoa</taxon>
        <taxon>Mollusca</taxon>
        <taxon>Bivalvia</taxon>
        <taxon>Autobranchia</taxon>
        <taxon>Heteroconchia</taxon>
        <taxon>Euheterodonta</taxon>
        <taxon>Imparidentia</taxon>
        <taxon>Neoheterodontei</taxon>
        <taxon>Myida</taxon>
        <taxon>Dreissenoidea</taxon>
        <taxon>Dreissenidae</taxon>
        <taxon>Dreissena</taxon>
    </lineage>
</organism>
<dbReference type="EMBL" id="JAIWYP010000003">
    <property type="protein sequence ID" value="KAH3857267.1"/>
    <property type="molecule type" value="Genomic_DNA"/>
</dbReference>
<comment type="caution">
    <text evidence="9">The sequence shown here is derived from an EMBL/GenBank/DDBJ whole genome shotgun (WGS) entry which is preliminary data.</text>
</comment>
<evidence type="ECO:0000256" key="8">
    <source>
        <dbReference type="ARBA" id="ARBA00023242"/>
    </source>
</evidence>
<dbReference type="EC" id="2.1.1.60" evidence="3"/>
<gene>
    <name evidence="9" type="ORF">DPMN_099873</name>
</gene>
<evidence type="ECO:0000256" key="4">
    <source>
        <dbReference type="ARBA" id="ARBA00020594"/>
    </source>
</evidence>
<evidence type="ECO:0000256" key="7">
    <source>
        <dbReference type="ARBA" id="ARBA00022679"/>
    </source>
</evidence>
<reference evidence="9" key="2">
    <citation type="submission" date="2020-11" db="EMBL/GenBank/DDBJ databases">
        <authorList>
            <person name="McCartney M.A."/>
            <person name="Auch B."/>
            <person name="Kono T."/>
            <person name="Mallez S."/>
            <person name="Becker A."/>
            <person name="Gohl D.M."/>
            <person name="Silverstein K.A.T."/>
            <person name="Koren S."/>
            <person name="Bechman K.B."/>
            <person name="Herman A."/>
            <person name="Abrahante J.E."/>
            <person name="Garbe J."/>
        </authorList>
    </citation>
    <scope>NUCLEOTIDE SEQUENCE</scope>
    <source>
        <strain evidence="9">Duluth1</strain>
        <tissue evidence="9">Whole animal</tissue>
    </source>
</reference>
<dbReference type="InterPro" id="IPR029063">
    <property type="entry name" value="SAM-dependent_MTases_sf"/>
</dbReference>
<comment type="subcellular location">
    <subcellularLocation>
        <location evidence="2">Cytoplasm</location>
    </subcellularLocation>
    <subcellularLocation>
        <location evidence="1">Nucleus</location>
    </subcellularLocation>
</comment>
<evidence type="ECO:0000256" key="6">
    <source>
        <dbReference type="ARBA" id="ARBA00022603"/>
    </source>
</evidence>
<dbReference type="GO" id="GO:0018025">
    <property type="term" value="F:calmodulin-lysine N-methyltransferase activity"/>
    <property type="evidence" value="ECO:0007669"/>
    <property type="project" value="UniProtKB-EC"/>
</dbReference>
<evidence type="ECO:0000256" key="5">
    <source>
        <dbReference type="ARBA" id="ARBA00022490"/>
    </source>
</evidence>
<evidence type="ECO:0000256" key="2">
    <source>
        <dbReference type="ARBA" id="ARBA00004496"/>
    </source>
</evidence>
<dbReference type="Proteomes" id="UP000828390">
    <property type="component" value="Unassembled WGS sequence"/>
</dbReference>
<dbReference type="Pfam" id="PF10294">
    <property type="entry name" value="Methyltransf_16"/>
    <property type="match status" value="1"/>
</dbReference>
<evidence type="ECO:0000313" key="9">
    <source>
        <dbReference type="EMBL" id="KAH3857267.1"/>
    </source>
</evidence>
<dbReference type="SUPFAM" id="SSF53335">
    <property type="entry name" value="S-adenosyl-L-methionine-dependent methyltransferases"/>
    <property type="match status" value="1"/>
</dbReference>
<dbReference type="InterPro" id="IPR019410">
    <property type="entry name" value="Methyltransf_16"/>
</dbReference>
<keyword evidence="7" id="KW-0808">Transferase</keyword>
<name>A0A9D4R840_DREPO</name>
<protein>
    <recommendedName>
        <fullName evidence="4">Calmodulin-lysine N-methyltransferase</fullName>
        <ecNumber evidence="3">2.1.1.60</ecNumber>
    </recommendedName>
</protein>
<dbReference type="GO" id="GO:0005634">
    <property type="term" value="C:nucleus"/>
    <property type="evidence" value="ECO:0007669"/>
    <property type="project" value="UniProtKB-SubCell"/>
</dbReference>
<evidence type="ECO:0000256" key="1">
    <source>
        <dbReference type="ARBA" id="ARBA00004123"/>
    </source>
</evidence>
<dbReference type="InterPro" id="IPR025800">
    <property type="entry name" value="CaM-Lys-N-MeTrfase"/>
</dbReference>
<keyword evidence="10" id="KW-1185">Reference proteome</keyword>
<evidence type="ECO:0000313" key="10">
    <source>
        <dbReference type="Proteomes" id="UP000828390"/>
    </source>
</evidence>
<evidence type="ECO:0000256" key="3">
    <source>
        <dbReference type="ARBA" id="ARBA00011914"/>
    </source>
</evidence>
<dbReference type="PANTHER" id="PTHR13539:SF3">
    <property type="entry name" value="CALMODULIN-LYSINE N-METHYLTRANSFERASE"/>
    <property type="match status" value="1"/>
</dbReference>
<dbReference type="Gene3D" id="3.40.50.150">
    <property type="entry name" value="Vaccinia Virus protein VP39"/>
    <property type="match status" value="1"/>
</dbReference>
<reference evidence="9" key="1">
    <citation type="journal article" date="2019" name="bioRxiv">
        <title>The Genome of the Zebra Mussel, Dreissena polymorpha: A Resource for Invasive Species Research.</title>
        <authorList>
            <person name="McCartney M.A."/>
            <person name="Auch B."/>
            <person name="Kono T."/>
            <person name="Mallez S."/>
            <person name="Zhang Y."/>
            <person name="Obille A."/>
            <person name="Becker A."/>
            <person name="Abrahante J.E."/>
            <person name="Garbe J."/>
            <person name="Badalamenti J.P."/>
            <person name="Herman A."/>
            <person name="Mangelson H."/>
            <person name="Liachko I."/>
            <person name="Sullivan S."/>
            <person name="Sone E.D."/>
            <person name="Koren S."/>
            <person name="Silverstein K.A.T."/>
            <person name="Beckman K.B."/>
            <person name="Gohl D.M."/>
        </authorList>
    </citation>
    <scope>NUCLEOTIDE SEQUENCE</scope>
    <source>
        <strain evidence="9">Duluth1</strain>
        <tissue evidence="9">Whole animal</tissue>
    </source>
</reference>
<dbReference type="GO" id="GO:0005737">
    <property type="term" value="C:cytoplasm"/>
    <property type="evidence" value="ECO:0007669"/>
    <property type="project" value="UniProtKB-SubCell"/>
</dbReference>
<dbReference type="PANTHER" id="PTHR13539">
    <property type="entry name" value="CALMODULIN-LYSINE N-METHYLTRANSFERASE"/>
    <property type="match status" value="1"/>
</dbReference>
<proteinExistence type="predicted"/>